<dbReference type="PANTHER" id="PTHR15592">
    <property type="entry name" value="MATRIN 3/NUCLEAR PROTEIN 220-RELATED"/>
    <property type="match status" value="1"/>
</dbReference>
<comment type="caution">
    <text evidence="5">The sequence shown here is derived from an EMBL/GenBank/DDBJ whole genome shotgun (WGS) entry which is preliminary data.</text>
</comment>
<accession>A0ABQ9YLB3</accession>
<feature type="domain" description="RRM" evidence="4">
    <location>
        <begin position="384"/>
        <end position="458"/>
    </location>
</feature>
<dbReference type="InterPro" id="IPR000504">
    <property type="entry name" value="RRM_dom"/>
</dbReference>
<keyword evidence="1" id="KW-0677">Repeat</keyword>
<evidence type="ECO:0000313" key="5">
    <source>
        <dbReference type="EMBL" id="KAK2964546.1"/>
    </source>
</evidence>
<dbReference type="PROSITE" id="PS50102">
    <property type="entry name" value="RRM"/>
    <property type="match status" value="4"/>
</dbReference>
<dbReference type="InterPro" id="IPR012677">
    <property type="entry name" value="Nucleotide-bd_a/b_plait_sf"/>
</dbReference>
<gene>
    <name evidence="5" type="ORF">BLNAU_462</name>
</gene>
<dbReference type="CDD" id="cd12421">
    <property type="entry name" value="RRM1_PTBP1_hnRNPL_like"/>
    <property type="match status" value="1"/>
</dbReference>
<organism evidence="5 6">
    <name type="scientific">Blattamonas nauphoetae</name>
    <dbReference type="NCBI Taxonomy" id="2049346"/>
    <lineage>
        <taxon>Eukaryota</taxon>
        <taxon>Metamonada</taxon>
        <taxon>Preaxostyla</taxon>
        <taxon>Oxymonadida</taxon>
        <taxon>Blattamonas</taxon>
    </lineage>
</organism>
<dbReference type="EMBL" id="JARBJD010000002">
    <property type="protein sequence ID" value="KAK2964546.1"/>
    <property type="molecule type" value="Genomic_DNA"/>
</dbReference>
<dbReference type="CDD" id="cd12422">
    <property type="entry name" value="RRM2_PTBP1_hnRNPL_like"/>
    <property type="match status" value="1"/>
</dbReference>
<dbReference type="Pfam" id="PF13893">
    <property type="entry name" value="RRM_5"/>
    <property type="match status" value="1"/>
</dbReference>
<dbReference type="Gene3D" id="3.30.70.330">
    <property type="match status" value="4"/>
</dbReference>
<dbReference type="InterPro" id="IPR021790">
    <property type="entry name" value="PTBP1-like_RRM2"/>
</dbReference>
<dbReference type="Pfam" id="PF00076">
    <property type="entry name" value="RRM_1"/>
    <property type="match status" value="1"/>
</dbReference>
<dbReference type="Proteomes" id="UP001281761">
    <property type="component" value="Unassembled WGS sequence"/>
</dbReference>
<evidence type="ECO:0000256" key="1">
    <source>
        <dbReference type="ARBA" id="ARBA00022737"/>
    </source>
</evidence>
<dbReference type="InterPro" id="IPR035979">
    <property type="entry name" value="RBD_domain_sf"/>
</dbReference>
<evidence type="ECO:0000256" key="3">
    <source>
        <dbReference type="PROSITE-ProRule" id="PRU00176"/>
    </source>
</evidence>
<keyword evidence="2 3" id="KW-0694">RNA-binding</keyword>
<sequence length="460" mass="51582">MAGSFLHFHPHMIGVHDGPTSQKQRELNPPSPVIHFRNVGADVQEYDLVKLAEPFGAIVNVLILRSKNQGFIQFVHLSSAQSFISAYTTFPPRVRNTSIYPGFSNHQSLTVTTQEPTQKQPQNRILRVTISNVLFPITVETISTLFSPYESSDRGTVEKIVLFQNNHGLHALVQFSSTACATQAMTALNGRNIFTNCCTMTIQFSDQQELTVHQNNAHSWDFFVEPQIHIQNPQVPTHLSSPPLFSSPGMHRLPSQSFPPNMGEQTQNPIIIVGNYPSEKFSVDHLFNIFSNYGFIYRIKTLANKPNTVFIEFSDPYNAQQAVTNLRGIKLFGKSLVCDIARIRSISMSNDPHDTSIRDYSNSQSNRYQAHSNVARKSHYPPTWVIHVSNLTENVTNESLVNHLTPAATPQGCRVYTVNGKTMALVQMRSVEEAVWTLAEMHNSSLDGSIIKISFTKNTL</sequence>
<dbReference type="Pfam" id="PF11835">
    <property type="entry name" value="RRM_8"/>
    <property type="match status" value="1"/>
</dbReference>
<evidence type="ECO:0000313" key="6">
    <source>
        <dbReference type="Proteomes" id="UP001281761"/>
    </source>
</evidence>
<dbReference type="SMART" id="SM00360">
    <property type="entry name" value="RRM"/>
    <property type="match status" value="4"/>
</dbReference>
<feature type="domain" description="RRM" evidence="4">
    <location>
        <begin position="269"/>
        <end position="343"/>
    </location>
</feature>
<proteinExistence type="predicted"/>
<dbReference type="SUPFAM" id="SSF54928">
    <property type="entry name" value="RNA-binding domain, RBD"/>
    <property type="match status" value="3"/>
</dbReference>
<name>A0ABQ9YLB3_9EUKA</name>
<reference evidence="5 6" key="1">
    <citation type="journal article" date="2022" name="bioRxiv">
        <title>Genomics of Preaxostyla Flagellates Illuminates Evolutionary Transitions and the Path Towards Mitochondrial Loss.</title>
        <authorList>
            <person name="Novak L.V.F."/>
            <person name="Treitli S.C."/>
            <person name="Pyrih J."/>
            <person name="Halakuc P."/>
            <person name="Pipaliya S.V."/>
            <person name="Vacek V."/>
            <person name="Brzon O."/>
            <person name="Soukal P."/>
            <person name="Eme L."/>
            <person name="Dacks J.B."/>
            <person name="Karnkowska A."/>
            <person name="Elias M."/>
            <person name="Hampl V."/>
        </authorList>
    </citation>
    <scope>NUCLEOTIDE SEQUENCE [LARGE SCALE GENOMIC DNA]</scope>
    <source>
        <strain evidence="5">NAU3</strain>
        <tissue evidence="5">Gut</tissue>
    </source>
</reference>
<evidence type="ECO:0000259" key="4">
    <source>
        <dbReference type="PROSITE" id="PS50102"/>
    </source>
</evidence>
<feature type="domain" description="RRM" evidence="4">
    <location>
        <begin position="32"/>
        <end position="116"/>
    </location>
</feature>
<protein>
    <submittedName>
        <fullName evidence="5">Polypyrimidine tract-binding protein</fullName>
    </submittedName>
</protein>
<feature type="domain" description="RRM" evidence="4">
    <location>
        <begin position="126"/>
        <end position="207"/>
    </location>
</feature>
<evidence type="ECO:0000256" key="2">
    <source>
        <dbReference type="ARBA" id="ARBA00022884"/>
    </source>
</evidence>
<keyword evidence="6" id="KW-1185">Reference proteome</keyword>